<evidence type="ECO:0008006" key="4">
    <source>
        <dbReference type="Google" id="ProtNLM"/>
    </source>
</evidence>
<dbReference type="Proteomes" id="UP000199602">
    <property type="component" value="Unassembled WGS sequence"/>
</dbReference>
<dbReference type="OrthoDB" id="9797976at2"/>
<feature type="transmembrane region" description="Helical" evidence="1">
    <location>
        <begin position="60"/>
        <end position="78"/>
    </location>
</feature>
<dbReference type="PANTHER" id="PTHR36111">
    <property type="entry name" value="INNER MEMBRANE PROTEIN-RELATED"/>
    <property type="match status" value="1"/>
</dbReference>
<dbReference type="InterPro" id="IPR007563">
    <property type="entry name" value="DUF554"/>
</dbReference>
<feature type="transmembrane region" description="Helical" evidence="1">
    <location>
        <begin position="6"/>
        <end position="25"/>
    </location>
</feature>
<evidence type="ECO:0000313" key="3">
    <source>
        <dbReference type="Proteomes" id="UP000199602"/>
    </source>
</evidence>
<dbReference type="AlphaFoldDB" id="A0A1H0GPA1"/>
<feature type="transmembrane region" description="Helical" evidence="1">
    <location>
        <begin position="99"/>
        <end position="122"/>
    </location>
</feature>
<keyword evidence="1" id="KW-0472">Membrane</keyword>
<gene>
    <name evidence="2" type="ORF">SAMN04488516_12111</name>
</gene>
<reference evidence="2 3" key="1">
    <citation type="submission" date="2016-10" db="EMBL/GenBank/DDBJ databases">
        <authorList>
            <person name="de Groot N.N."/>
        </authorList>
    </citation>
    <scope>NUCLEOTIDE SEQUENCE [LARGE SCALE GENOMIC DNA]</scope>
    <source>
        <strain evidence="2 3">DSM 15269</strain>
    </source>
</reference>
<keyword evidence="3" id="KW-1185">Reference proteome</keyword>
<proteinExistence type="predicted"/>
<name>A0A1H0GPA1_9BACT</name>
<organism evidence="2 3">
    <name type="scientific">Desulfonauticus submarinus</name>
    <dbReference type="NCBI Taxonomy" id="206665"/>
    <lineage>
        <taxon>Bacteria</taxon>
        <taxon>Pseudomonadati</taxon>
        <taxon>Thermodesulfobacteriota</taxon>
        <taxon>Desulfovibrionia</taxon>
        <taxon>Desulfovibrionales</taxon>
        <taxon>Desulfonauticaceae</taxon>
        <taxon>Desulfonauticus</taxon>
    </lineage>
</organism>
<dbReference type="STRING" id="206665.SAMN04488516_12111"/>
<feature type="transmembrane region" description="Helical" evidence="1">
    <location>
        <begin position="142"/>
        <end position="164"/>
    </location>
</feature>
<dbReference type="PANTHER" id="PTHR36111:SF2">
    <property type="entry name" value="INNER MEMBRANE PROTEIN"/>
    <property type="match status" value="1"/>
</dbReference>
<protein>
    <recommendedName>
        <fullName evidence="4">Membrane protein YdfK</fullName>
    </recommendedName>
</protein>
<evidence type="ECO:0000256" key="1">
    <source>
        <dbReference type="SAM" id="Phobius"/>
    </source>
</evidence>
<feature type="transmembrane region" description="Helical" evidence="1">
    <location>
        <begin position="184"/>
        <end position="203"/>
    </location>
</feature>
<sequence length="228" mass="24663">MEALPLGTLVNVVTVTIGSLIGLTFKRHIPPRIHKTVFQAIGLCTLLIGMQMALRVENLLLLIFSLLGGAIIGEGFDLEKKFIFLCEKLKQKCNSSSPTFTQGLLTSFLIFCIGSLTILGALEEGISHNPTLLFTKATLDGFTAIALSASYGIGVLFSIIPLFIYQTSLTLLAKAIQPFFTPILINQLTAVGGILILGLGLSLLKIKEIRITNLLPSLIFVLIFKGFL</sequence>
<evidence type="ECO:0000313" key="2">
    <source>
        <dbReference type="EMBL" id="SDO08619.1"/>
    </source>
</evidence>
<dbReference type="Pfam" id="PF04474">
    <property type="entry name" value="DUF554"/>
    <property type="match status" value="1"/>
</dbReference>
<dbReference type="EMBL" id="FNIN01000021">
    <property type="protein sequence ID" value="SDO08619.1"/>
    <property type="molecule type" value="Genomic_DNA"/>
</dbReference>
<keyword evidence="1" id="KW-1133">Transmembrane helix</keyword>
<keyword evidence="1" id="KW-0812">Transmembrane</keyword>
<dbReference type="RefSeq" id="WP_092066746.1">
    <property type="nucleotide sequence ID" value="NZ_FNIN01000021.1"/>
</dbReference>
<accession>A0A1H0GPA1</accession>